<sequence>MSKSPAARFLMPLSEYNRIYQVAHGTIGDVGDAHRACMFFNAFGAYVLSKHYKIPARVVAGAFGLCVSDRPDVAFFGHHTDGRLSSSSDGFHMWVQTETHVLDFMAPIFPEVFGSLLPDRQLPRKMLQKLIAAEAAGASSLAATGDFVTFPDLNLTNQLVDNFFNRPANGDLIMVAEAWFGSRRTKQKRSFAMQNDLGEVYELALPATVATGAW</sequence>
<protein>
    <submittedName>
        <fullName evidence="1">DUF2026 family protein</fullName>
    </submittedName>
</protein>
<comment type="caution">
    <text evidence="1">The sequence shown here is derived from an EMBL/GenBank/DDBJ whole genome shotgun (WGS) entry which is preliminary data.</text>
</comment>
<dbReference type="Proteomes" id="UP001169063">
    <property type="component" value="Unassembled WGS sequence"/>
</dbReference>
<accession>A0ABT8SQT0</accession>
<proteinExistence type="predicted"/>
<evidence type="ECO:0000313" key="2">
    <source>
        <dbReference type="Proteomes" id="UP001169063"/>
    </source>
</evidence>
<organism evidence="1 2">
    <name type="scientific">Peiella sedimenti</name>
    <dbReference type="NCBI Taxonomy" id="3061083"/>
    <lineage>
        <taxon>Bacteria</taxon>
        <taxon>Pseudomonadati</taxon>
        <taxon>Pseudomonadota</taxon>
        <taxon>Alphaproteobacteria</taxon>
        <taxon>Caulobacterales</taxon>
        <taxon>Caulobacteraceae</taxon>
        <taxon>Peiella</taxon>
    </lineage>
</organism>
<gene>
    <name evidence="1" type="ORF">Q0812_11865</name>
</gene>
<keyword evidence="2" id="KW-1185">Reference proteome</keyword>
<dbReference type="Gene3D" id="3.10.550.10">
    <property type="entry name" value="Hypothetical protein Atu2299"/>
    <property type="match status" value="1"/>
</dbReference>
<dbReference type="RefSeq" id="WP_302110553.1">
    <property type="nucleotide sequence ID" value="NZ_JAUKTR010000005.1"/>
</dbReference>
<dbReference type="SUPFAM" id="SSF54001">
    <property type="entry name" value="Cysteine proteinases"/>
    <property type="match status" value="1"/>
</dbReference>
<dbReference type="InterPro" id="IPR038765">
    <property type="entry name" value="Papain-like_cys_pep_sf"/>
</dbReference>
<reference evidence="1" key="1">
    <citation type="submission" date="2023-07" db="EMBL/GenBank/DDBJ databases">
        <title>Brevundimonas soil sp. nov., isolated from the soil of chemical plant.</title>
        <authorList>
            <person name="Wu N."/>
        </authorList>
    </citation>
    <scope>NUCLEOTIDE SEQUENCE</scope>
    <source>
        <strain evidence="1">XZ-24</strain>
    </source>
</reference>
<dbReference type="EMBL" id="JAUKTR010000005">
    <property type="protein sequence ID" value="MDO1560123.1"/>
    <property type="molecule type" value="Genomic_DNA"/>
</dbReference>
<name>A0ABT8SQT0_9CAUL</name>
<dbReference type="InterPro" id="IPR023107">
    <property type="entry name" value="Atu2299-like_dom_sf"/>
</dbReference>
<dbReference type="Pfam" id="PF09641">
    <property type="entry name" value="DUF2026"/>
    <property type="match status" value="1"/>
</dbReference>
<dbReference type="InterPro" id="IPR018599">
    <property type="entry name" value="DUF2026"/>
</dbReference>
<evidence type="ECO:0000313" key="1">
    <source>
        <dbReference type="EMBL" id="MDO1560123.1"/>
    </source>
</evidence>